<comment type="caution">
    <text evidence="1">The sequence shown here is derived from an EMBL/GenBank/DDBJ whole genome shotgun (WGS) entry which is preliminary data.</text>
</comment>
<name>A0A0W0FTD4_MONRR</name>
<dbReference type="AlphaFoldDB" id="A0A0W0FTD4"/>
<reference evidence="1 2" key="1">
    <citation type="submission" date="2015-12" db="EMBL/GenBank/DDBJ databases">
        <title>Draft genome sequence of Moniliophthora roreri, the causal agent of frosty pod rot of cacao.</title>
        <authorList>
            <person name="Aime M.C."/>
            <person name="Diaz-Valderrama J.R."/>
            <person name="Kijpornyongpan T."/>
            <person name="Phillips-Mora W."/>
        </authorList>
    </citation>
    <scope>NUCLEOTIDE SEQUENCE [LARGE SCALE GENOMIC DNA]</scope>
    <source>
        <strain evidence="1 2">MCA 2952</strain>
    </source>
</reference>
<dbReference type="Proteomes" id="UP000054988">
    <property type="component" value="Unassembled WGS sequence"/>
</dbReference>
<evidence type="ECO:0000313" key="1">
    <source>
        <dbReference type="EMBL" id="KTB39464.1"/>
    </source>
</evidence>
<dbReference type="EMBL" id="LATX01001675">
    <property type="protein sequence ID" value="KTB39464.1"/>
    <property type="molecule type" value="Genomic_DNA"/>
</dbReference>
<protein>
    <submittedName>
        <fullName evidence="1">Uncharacterized protein</fullName>
    </submittedName>
</protein>
<sequence>MLTAGRIWWIHRQARAHGIHTSDAVIDSVSRIVFESGIMFPMFCVAALIVNNTTSLYVVDLDPIKVLSVGIAPTLIMVRAKLDKNVESLQDQISDICFTSRPAPREGN</sequence>
<organism evidence="1 2">
    <name type="scientific">Moniliophthora roreri</name>
    <name type="common">Frosty pod rot fungus</name>
    <name type="synonym">Monilia roreri</name>
    <dbReference type="NCBI Taxonomy" id="221103"/>
    <lineage>
        <taxon>Eukaryota</taxon>
        <taxon>Fungi</taxon>
        <taxon>Dikarya</taxon>
        <taxon>Basidiomycota</taxon>
        <taxon>Agaricomycotina</taxon>
        <taxon>Agaricomycetes</taxon>
        <taxon>Agaricomycetidae</taxon>
        <taxon>Agaricales</taxon>
        <taxon>Marasmiineae</taxon>
        <taxon>Marasmiaceae</taxon>
        <taxon>Moniliophthora</taxon>
    </lineage>
</organism>
<accession>A0A0W0FTD4</accession>
<gene>
    <name evidence="1" type="ORF">WG66_7999</name>
</gene>
<evidence type="ECO:0000313" key="2">
    <source>
        <dbReference type="Proteomes" id="UP000054988"/>
    </source>
</evidence>
<proteinExistence type="predicted"/>